<evidence type="ECO:0000313" key="1">
    <source>
        <dbReference type="EMBL" id="KAK0429044.1"/>
    </source>
</evidence>
<name>A0AA39IST3_9BILA</name>
<gene>
    <name evidence="1" type="ORF">QR680_011155</name>
</gene>
<protein>
    <submittedName>
        <fullName evidence="1">Uncharacterized protein</fullName>
    </submittedName>
</protein>
<evidence type="ECO:0000313" key="2">
    <source>
        <dbReference type="Proteomes" id="UP001175271"/>
    </source>
</evidence>
<sequence>MMDSVSPNFIDAVLLLQRRSERAEFCKLDSVWGQQADRLVHRQIAITISHEIKEKKTWYCLSRSSLDEIRSHPQRYVVEDVTLVPFAVFKELLEASRKEATEEDLRFLSEHFQQCKEVLDVLEIAHLDCSEYPVSFDANMLPMLEMFPRVRCFVYIDRRYSLELKLWEHAKKFFDSEYLEYVCIGLWMRNTGTEAVYETLRNWVLSEKRRSLQMDFVHRCDWIPLLIQSMIQKWLYSDVKITVDIRKAIVPTAESAHQCAFEYFDERRKETSSKGHSWQDDGHSTTMFTSNGTRALTFEWRYLEAAQNYMTVKYMRRSDRLVKSFIDDGN</sequence>
<accession>A0AA39IST3</accession>
<comment type="caution">
    <text evidence="1">The sequence shown here is derived from an EMBL/GenBank/DDBJ whole genome shotgun (WGS) entry which is preliminary data.</text>
</comment>
<keyword evidence="2" id="KW-1185">Reference proteome</keyword>
<proteinExistence type="predicted"/>
<dbReference type="AlphaFoldDB" id="A0AA39IST3"/>
<dbReference type="EMBL" id="JAUCMV010000001">
    <property type="protein sequence ID" value="KAK0429044.1"/>
    <property type="molecule type" value="Genomic_DNA"/>
</dbReference>
<organism evidence="1 2">
    <name type="scientific">Steinernema hermaphroditum</name>
    <dbReference type="NCBI Taxonomy" id="289476"/>
    <lineage>
        <taxon>Eukaryota</taxon>
        <taxon>Metazoa</taxon>
        <taxon>Ecdysozoa</taxon>
        <taxon>Nematoda</taxon>
        <taxon>Chromadorea</taxon>
        <taxon>Rhabditida</taxon>
        <taxon>Tylenchina</taxon>
        <taxon>Panagrolaimomorpha</taxon>
        <taxon>Strongyloidoidea</taxon>
        <taxon>Steinernematidae</taxon>
        <taxon>Steinernema</taxon>
    </lineage>
</organism>
<dbReference type="Proteomes" id="UP001175271">
    <property type="component" value="Unassembled WGS sequence"/>
</dbReference>
<reference evidence="1" key="1">
    <citation type="submission" date="2023-06" db="EMBL/GenBank/DDBJ databases">
        <title>Genomic analysis of the entomopathogenic nematode Steinernema hermaphroditum.</title>
        <authorList>
            <person name="Schwarz E.M."/>
            <person name="Heppert J.K."/>
            <person name="Baniya A."/>
            <person name="Schwartz H.T."/>
            <person name="Tan C.-H."/>
            <person name="Antoshechkin I."/>
            <person name="Sternberg P.W."/>
            <person name="Goodrich-Blair H."/>
            <person name="Dillman A.R."/>
        </authorList>
    </citation>
    <scope>NUCLEOTIDE SEQUENCE</scope>
    <source>
        <strain evidence="1">PS9179</strain>
        <tissue evidence="1">Whole animal</tissue>
    </source>
</reference>